<proteinExistence type="predicted"/>
<feature type="signal peptide" evidence="2">
    <location>
        <begin position="1"/>
        <end position="20"/>
    </location>
</feature>
<evidence type="ECO:0000256" key="1">
    <source>
        <dbReference type="SAM" id="MobiDB-lite"/>
    </source>
</evidence>
<dbReference type="EMBL" id="KE560361">
    <property type="protein sequence ID" value="EPZ37051.1"/>
    <property type="molecule type" value="Genomic_DNA"/>
</dbReference>
<gene>
    <name evidence="3" type="ORF">O9G_004462</name>
</gene>
<dbReference type="Proteomes" id="UP000030755">
    <property type="component" value="Unassembled WGS sequence"/>
</dbReference>
<name>A0A075B5E5_ROZAC</name>
<evidence type="ECO:0000313" key="4">
    <source>
        <dbReference type="Proteomes" id="UP000030755"/>
    </source>
</evidence>
<sequence>MHSLKISLIGLSLLFSCILTVPFDYRGRGSLTSPLRLFDRDTYRTFDNEWDDGYQSDRESEALTPPRNTPQTESTEASEVEWMPEPPTGERTLAASLESLIRSNNVLQSYLEAHGLEDFPRRMAASIYDLTRRQGVHPMLAIVEFFANSGFVYLVTLCTVSSFSLLSSVGAFNAVAAVRGTSNFAGASYNGAVAAGAALGSRTVAHSLSRLVTFYSKELIEKLPLKTRVVFSQAFDLLTQIGAAVSTGVAVDYNRLLFLTFFSFLYESSVKAATFSMSSEGWQRMIRMLLTSAFISTTLAFTLNEDVLSTLIMSLLGLGASAPIYSSL</sequence>
<dbReference type="HOGENOM" id="CLU_847744_0_0_1"/>
<accession>A0A075B5E5</accession>
<dbReference type="AlphaFoldDB" id="A0A075B5E5"/>
<keyword evidence="4" id="KW-1185">Reference proteome</keyword>
<feature type="region of interest" description="Disordered" evidence="1">
    <location>
        <begin position="49"/>
        <end position="87"/>
    </location>
</feature>
<evidence type="ECO:0000313" key="3">
    <source>
        <dbReference type="EMBL" id="EPZ37051.1"/>
    </source>
</evidence>
<protein>
    <submittedName>
        <fullName evidence="3">Uncharacterized protein</fullName>
    </submittedName>
</protein>
<organism evidence="3 4">
    <name type="scientific">Rozella allomycis (strain CSF55)</name>
    <dbReference type="NCBI Taxonomy" id="988480"/>
    <lineage>
        <taxon>Eukaryota</taxon>
        <taxon>Fungi</taxon>
        <taxon>Fungi incertae sedis</taxon>
        <taxon>Cryptomycota</taxon>
        <taxon>Cryptomycota incertae sedis</taxon>
        <taxon>Rozella</taxon>
    </lineage>
</organism>
<evidence type="ECO:0000256" key="2">
    <source>
        <dbReference type="SAM" id="SignalP"/>
    </source>
</evidence>
<feature type="chain" id="PRO_5001705060" evidence="2">
    <location>
        <begin position="21"/>
        <end position="328"/>
    </location>
</feature>
<keyword evidence="2" id="KW-0732">Signal</keyword>
<dbReference type="PROSITE" id="PS51257">
    <property type="entry name" value="PROKAR_LIPOPROTEIN"/>
    <property type="match status" value="1"/>
</dbReference>
<reference evidence="3 4" key="1">
    <citation type="journal article" date="2013" name="Curr. Biol.">
        <title>Shared signatures of parasitism and phylogenomics unite Cryptomycota and microsporidia.</title>
        <authorList>
            <person name="James T.Y."/>
            <person name="Pelin A."/>
            <person name="Bonen L."/>
            <person name="Ahrendt S."/>
            <person name="Sain D."/>
            <person name="Corradi N."/>
            <person name="Stajich J.E."/>
        </authorList>
    </citation>
    <scope>NUCLEOTIDE SEQUENCE [LARGE SCALE GENOMIC DNA]</scope>
    <source>
        <strain evidence="3 4">CSF55</strain>
    </source>
</reference>